<dbReference type="InterPro" id="IPR038916">
    <property type="entry name" value="FAM118"/>
</dbReference>
<evidence type="ECO:0000256" key="1">
    <source>
        <dbReference type="ARBA" id="ARBA00022553"/>
    </source>
</evidence>
<dbReference type="Pfam" id="PF13289">
    <property type="entry name" value="SIR2_2"/>
    <property type="match status" value="1"/>
</dbReference>
<proteinExistence type="predicted"/>
<evidence type="ECO:0000256" key="3">
    <source>
        <dbReference type="SAM" id="MobiDB-lite"/>
    </source>
</evidence>
<keyword evidence="1" id="KW-0597">Phosphoprotein</keyword>
<dbReference type="PANTHER" id="PTHR28623:SF1">
    <property type="entry name" value="PROTEIN FAM118B"/>
    <property type="match status" value="1"/>
</dbReference>
<evidence type="ECO:0000313" key="5">
    <source>
        <dbReference type="Proteomes" id="UP001164459"/>
    </source>
</evidence>
<name>A0ABY7HBL7_9BACT</name>
<evidence type="ECO:0000313" key="4">
    <source>
        <dbReference type="EMBL" id="WAS96399.1"/>
    </source>
</evidence>
<protein>
    <submittedName>
        <fullName evidence="4">SIR2 family protein</fullName>
    </submittedName>
</protein>
<feature type="region of interest" description="Disordered" evidence="3">
    <location>
        <begin position="292"/>
        <end position="339"/>
    </location>
</feature>
<organism evidence="4 5">
    <name type="scientific">Nannocystis punicea</name>
    <dbReference type="NCBI Taxonomy" id="2995304"/>
    <lineage>
        <taxon>Bacteria</taxon>
        <taxon>Pseudomonadati</taxon>
        <taxon>Myxococcota</taxon>
        <taxon>Polyangia</taxon>
        <taxon>Nannocystales</taxon>
        <taxon>Nannocystaceae</taxon>
        <taxon>Nannocystis</taxon>
    </lineage>
</organism>
<keyword evidence="2" id="KW-0007">Acetylation</keyword>
<dbReference type="RefSeq" id="WP_269038739.1">
    <property type="nucleotide sequence ID" value="NZ_CP114040.1"/>
</dbReference>
<reference evidence="4" key="1">
    <citation type="submission" date="2022-11" db="EMBL/GenBank/DDBJ databases">
        <title>Minimal conservation of predation-associated metabolite biosynthetic gene clusters underscores biosynthetic potential of Myxococcota including descriptions for ten novel species: Archangium lansinium sp. nov., Myxococcus landrumus sp. nov., Nannocystis bai.</title>
        <authorList>
            <person name="Ahearne A."/>
            <person name="Stevens C."/>
            <person name="Dowd S."/>
        </authorList>
    </citation>
    <scope>NUCLEOTIDE SEQUENCE</scope>
    <source>
        <strain evidence="4">Fl3</strain>
    </source>
</reference>
<dbReference type="Proteomes" id="UP001164459">
    <property type="component" value="Chromosome"/>
</dbReference>
<evidence type="ECO:0000256" key="2">
    <source>
        <dbReference type="ARBA" id="ARBA00022990"/>
    </source>
</evidence>
<keyword evidence="5" id="KW-1185">Reference proteome</keyword>
<feature type="region of interest" description="Disordered" evidence="3">
    <location>
        <begin position="426"/>
        <end position="479"/>
    </location>
</feature>
<dbReference type="PANTHER" id="PTHR28623">
    <property type="entry name" value="PROTEIN FAM118B"/>
    <property type="match status" value="1"/>
</dbReference>
<sequence length="747" mass="80850">MLLHDDLKKILRRPDRVVFVVGTGVALGAVRGSPSEAMASWDGLIRSGLERAHALGKFPAEELADYKKQLDHTRHGALIHVASVVEDTLGAPDQGEFRRWLRETVGTFVSNLRDRSVLDAIADHQKRGVLLATTNYDLLLEHVTGLSEVTWRDLPGIDRTLRERDDPQVIHLHGAWRRPESVVLGIKSYEDVCRDPYAQRLLAALRTDRTFVFIGCGAGLTDPNLGAFLKWTATVFAGSEARHYRLCRDSEVEAVRGEHPDGQRIFPLSYGPKHADLAPFLLSLLPSPAAPTVSTAPPSGGVPAAPAPSDASSASAGPAPSSVQPSAVTPAAPPQVSTSPRGALHALLCDLFRADASGLRRLISHDPELMVVVVLLPGKEASLAKLADDVVDLLDDRGLVSTLFARLRASEEFGRRQADIDRVAAQWPSAEVSSRSPPRADDRGGWKHSGGDPGRRDPPSGGADEGKRRAGPSRPRSPWDAKAELSRLLLNGPFFVAEALHEALLGARPATGAKHFTIAAEVAGKIDALGAGASAAMILIPACQKALKAQQRADLRHAQQVVCALLCQWMPRRYDGDDVLIEREDDSECANLKVRTASLLVSAFHVAAADDRPAAIDGRRRRGKWSLDPPVAVAGELLDPKRAAMQIARDIIGQDPGNRGQYEDTEEAEIEFAGGLFRTARQGVDPRPRDLTLTTKQWSTLMVAETRKHLKDYFPDLRQVEQTGAADGEAKLVPILLDIFKDLDGAP</sequence>
<feature type="compositionally biased region" description="Low complexity" evidence="3">
    <location>
        <begin position="292"/>
        <end position="338"/>
    </location>
</feature>
<accession>A0ABY7HBL7</accession>
<dbReference type="EMBL" id="CP114040">
    <property type="protein sequence ID" value="WAS96399.1"/>
    <property type="molecule type" value="Genomic_DNA"/>
</dbReference>
<gene>
    <name evidence="4" type="ORF">O0S08_09590</name>
</gene>
<feature type="compositionally biased region" description="Basic and acidic residues" evidence="3">
    <location>
        <begin position="438"/>
        <end position="468"/>
    </location>
</feature>